<evidence type="ECO:0000313" key="1">
    <source>
        <dbReference type="EMBL" id="KAF7273037.1"/>
    </source>
</evidence>
<reference evidence="1" key="1">
    <citation type="submission" date="2020-08" db="EMBL/GenBank/DDBJ databases">
        <title>Genome sequencing and assembly of the red palm weevil Rhynchophorus ferrugineus.</title>
        <authorList>
            <person name="Dias G.B."/>
            <person name="Bergman C.M."/>
            <person name="Manee M."/>
        </authorList>
    </citation>
    <scope>NUCLEOTIDE SEQUENCE</scope>
    <source>
        <strain evidence="1">AA-2017</strain>
        <tissue evidence="1">Whole larva</tissue>
    </source>
</reference>
<name>A0A834I5H2_RHYFE</name>
<accession>A0A834I5H2</accession>
<keyword evidence="2" id="KW-1185">Reference proteome</keyword>
<protein>
    <submittedName>
        <fullName evidence="1">Uncharacterized protein</fullName>
    </submittedName>
</protein>
<comment type="caution">
    <text evidence="1">The sequence shown here is derived from an EMBL/GenBank/DDBJ whole genome shotgun (WGS) entry which is preliminary data.</text>
</comment>
<dbReference type="AlphaFoldDB" id="A0A834I5H2"/>
<gene>
    <name evidence="1" type="ORF">GWI33_014230</name>
</gene>
<proteinExistence type="predicted"/>
<organism evidence="1 2">
    <name type="scientific">Rhynchophorus ferrugineus</name>
    <name type="common">Red palm weevil</name>
    <name type="synonym">Curculio ferrugineus</name>
    <dbReference type="NCBI Taxonomy" id="354439"/>
    <lineage>
        <taxon>Eukaryota</taxon>
        <taxon>Metazoa</taxon>
        <taxon>Ecdysozoa</taxon>
        <taxon>Arthropoda</taxon>
        <taxon>Hexapoda</taxon>
        <taxon>Insecta</taxon>
        <taxon>Pterygota</taxon>
        <taxon>Neoptera</taxon>
        <taxon>Endopterygota</taxon>
        <taxon>Coleoptera</taxon>
        <taxon>Polyphaga</taxon>
        <taxon>Cucujiformia</taxon>
        <taxon>Curculionidae</taxon>
        <taxon>Dryophthorinae</taxon>
        <taxon>Rhynchophorus</taxon>
    </lineage>
</organism>
<dbReference type="Proteomes" id="UP000625711">
    <property type="component" value="Unassembled WGS sequence"/>
</dbReference>
<sequence>MKSRRSVAAFERMGGRRYVVVIGGYGGVMRESNAVLYPEPAACQLAGWGRERIIKLCHHDFSGPRNFNRKRSNTLFSLCSVFFQCTLHCLATSNCSCILGELHQKLKYFLRMDSLDIIR</sequence>
<evidence type="ECO:0000313" key="2">
    <source>
        <dbReference type="Proteomes" id="UP000625711"/>
    </source>
</evidence>
<dbReference type="EMBL" id="JAACXV010013590">
    <property type="protein sequence ID" value="KAF7273037.1"/>
    <property type="molecule type" value="Genomic_DNA"/>
</dbReference>